<dbReference type="RefSeq" id="WP_138325254.1">
    <property type="nucleotide sequence ID" value="NZ_VCDI01000002.1"/>
</dbReference>
<gene>
    <name evidence="2" type="ORF">FE263_07030</name>
</gene>
<organism evidence="2 3">
    <name type="scientific">Lichenicoccus roseus</name>
    <dbReference type="NCBI Taxonomy" id="2683649"/>
    <lineage>
        <taxon>Bacteria</taxon>
        <taxon>Pseudomonadati</taxon>
        <taxon>Pseudomonadota</taxon>
        <taxon>Alphaproteobacteria</taxon>
        <taxon>Acetobacterales</taxon>
        <taxon>Acetobacteraceae</taxon>
        <taxon>Lichenicoccus</taxon>
    </lineage>
</organism>
<dbReference type="Proteomes" id="UP000305654">
    <property type="component" value="Unassembled WGS sequence"/>
</dbReference>
<comment type="caution">
    <text evidence="2">The sequence shown here is derived from an EMBL/GenBank/DDBJ whole genome shotgun (WGS) entry which is preliminary data.</text>
</comment>
<dbReference type="PROSITE" id="PS51257">
    <property type="entry name" value="PROKAR_LIPOPROTEIN"/>
    <property type="match status" value="1"/>
</dbReference>
<evidence type="ECO:0000313" key="2">
    <source>
        <dbReference type="EMBL" id="TLU73173.1"/>
    </source>
</evidence>
<keyword evidence="3" id="KW-1185">Reference proteome</keyword>
<dbReference type="EMBL" id="VCDI01000002">
    <property type="protein sequence ID" value="TLU73173.1"/>
    <property type="molecule type" value="Genomic_DNA"/>
</dbReference>
<feature type="compositionally biased region" description="Low complexity" evidence="1">
    <location>
        <begin position="163"/>
        <end position="181"/>
    </location>
</feature>
<dbReference type="AlphaFoldDB" id="A0A5R9J8Q2"/>
<dbReference type="OrthoDB" id="7225623at2"/>
<evidence type="ECO:0000256" key="1">
    <source>
        <dbReference type="SAM" id="MobiDB-lite"/>
    </source>
</evidence>
<name>A0A5R9J8Q2_9PROT</name>
<reference evidence="2 3" key="1">
    <citation type="submission" date="2019-05" db="EMBL/GenBank/DDBJ databases">
        <authorList>
            <person name="Pankratov T."/>
            <person name="Grouzdev D."/>
        </authorList>
    </citation>
    <scope>NUCLEOTIDE SEQUENCE [LARGE SCALE GENOMIC DNA]</scope>
    <source>
        <strain evidence="2 3">KEBCLARHB70R</strain>
    </source>
</reference>
<sequence length="181" mass="18689">MTSTLRVARELNCLALALILAGCGYGASRDAHKAQIGMIGMSANDVQACAGPPDKTVQLNPTTQLFSYVYKPSATGGLTVDLPLNLGGISLGGSGTYCSANLRLVDNRVTDLHFTGDNDKAVGEDGVCEPLVRGCLRQPEPTMQPASTWSRASGFHPPPEPAQPAAAEVTAAPAAATPAKK</sequence>
<proteinExistence type="predicted"/>
<accession>A0A5R9J8Q2</accession>
<protein>
    <recommendedName>
        <fullName evidence="4">Lipoprotein</fullName>
    </recommendedName>
</protein>
<feature type="region of interest" description="Disordered" evidence="1">
    <location>
        <begin position="139"/>
        <end position="181"/>
    </location>
</feature>
<evidence type="ECO:0000313" key="3">
    <source>
        <dbReference type="Proteomes" id="UP000305654"/>
    </source>
</evidence>
<evidence type="ECO:0008006" key="4">
    <source>
        <dbReference type="Google" id="ProtNLM"/>
    </source>
</evidence>